<comment type="subcellular location">
    <subcellularLocation>
        <location evidence="1">Membrane</location>
        <topology evidence="1">Multi-pass membrane protein</topology>
    </subcellularLocation>
</comment>
<dbReference type="GO" id="GO:0005886">
    <property type="term" value="C:plasma membrane"/>
    <property type="evidence" value="ECO:0007669"/>
    <property type="project" value="TreeGrafter"/>
</dbReference>
<comment type="similarity">
    <text evidence="2">Belongs to the GtrA family.</text>
</comment>
<keyword evidence="3 6" id="KW-0812">Transmembrane</keyword>
<dbReference type="EMBL" id="UOFR01000007">
    <property type="protein sequence ID" value="VAW90840.1"/>
    <property type="molecule type" value="Genomic_DNA"/>
</dbReference>
<keyword evidence="5 6" id="KW-0472">Membrane</keyword>
<feature type="transmembrane region" description="Helical" evidence="6">
    <location>
        <begin position="38"/>
        <end position="61"/>
    </location>
</feature>
<evidence type="ECO:0000256" key="3">
    <source>
        <dbReference type="ARBA" id="ARBA00022692"/>
    </source>
</evidence>
<keyword evidence="4 6" id="KW-1133">Transmembrane helix</keyword>
<dbReference type="GO" id="GO:0000271">
    <property type="term" value="P:polysaccharide biosynthetic process"/>
    <property type="evidence" value="ECO:0007669"/>
    <property type="project" value="InterPro"/>
</dbReference>
<dbReference type="PANTHER" id="PTHR38459:SF1">
    <property type="entry name" value="PROPHAGE BACTOPRENOL-LINKED GLUCOSE TRANSLOCASE HOMOLOG"/>
    <property type="match status" value="1"/>
</dbReference>
<sequence length="138" mass="15668">MIRKHFLTAQFSKFLLVGGLAAAVNFGARIVLSIYMSYGWAVFIAYLFGMTTAYFLSKIWVFEQSGRSIASEVYYFSIVNIVAVTQVWIISVGLAQYIFPRIGIFKYSEEIAHFIGLAVPVFTSFLGHKYMSFNKKVE</sequence>
<evidence type="ECO:0000256" key="6">
    <source>
        <dbReference type="SAM" id="Phobius"/>
    </source>
</evidence>
<protein>
    <recommendedName>
        <fullName evidence="7">GtrA/DPMS transmembrane domain-containing protein</fullName>
    </recommendedName>
</protein>
<dbReference type="InterPro" id="IPR051401">
    <property type="entry name" value="GtrA_CellWall_Glycosyl"/>
</dbReference>
<evidence type="ECO:0000259" key="7">
    <source>
        <dbReference type="Pfam" id="PF04138"/>
    </source>
</evidence>
<dbReference type="InterPro" id="IPR007267">
    <property type="entry name" value="GtrA_DPMS_TM"/>
</dbReference>
<proteinExistence type="inferred from homology"/>
<evidence type="ECO:0000256" key="2">
    <source>
        <dbReference type="ARBA" id="ARBA00009399"/>
    </source>
</evidence>
<organism evidence="8">
    <name type="scientific">hydrothermal vent metagenome</name>
    <dbReference type="NCBI Taxonomy" id="652676"/>
    <lineage>
        <taxon>unclassified sequences</taxon>
        <taxon>metagenomes</taxon>
        <taxon>ecological metagenomes</taxon>
    </lineage>
</organism>
<accession>A0A3B0ZNU7</accession>
<evidence type="ECO:0000256" key="1">
    <source>
        <dbReference type="ARBA" id="ARBA00004141"/>
    </source>
</evidence>
<evidence type="ECO:0000256" key="4">
    <source>
        <dbReference type="ARBA" id="ARBA00022989"/>
    </source>
</evidence>
<dbReference type="PANTHER" id="PTHR38459">
    <property type="entry name" value="PROPHAGE BACTOPRENOL-LINKED GLUCOSE TRANSLOCASE HOMOLOG"/>
    <property type="match status" value="1"/>
</dbReference>
<evidence type="ECO:0000313" key="8">
    <source>
        <dbReference type="EMBL" id="VAW90840.1"/>
    </source>
</evidence>
<name>A0A3B0ZNU7_9ZZZZ</name>
<reference evidence="8" key="1">
    <citation type="submission" date="2018-06" db="EMBL/GenBank/DDBJ databases">
        <authorList>
            <person name="Zhirakovskaya E."/>
        </authorList>
    </citation>
    <scope>NUCLEOTIDE SEQUENCE</scope>
</reference>
<feature type="transmembrane region" description="Helical" evidence="6">
    <location>
        <begin position="111"/>
        <end position="128"/>
    </location>
</feature>
<dbReference type="AlphaFoldDB" id="A0A3B0ZNU7"/>
<dbReference type="Pfam" id="PF04138">
    <property type="entry name" value="GtrA_DPMS_TM"/>
    <property type="match status" value="1"/>
</dbReference>
<gene>
    <name evidence="8" type="ORF">MNBD_GAMMA21-577</name>
</gene>
<evidence type="ECO:0000256" key="5">
    <source>
        <dbReference type="ARBA" id="ARBA00023136"/>
    </source>
</evidence>
<feature type="domain" description="GtrA/DPMS transmembrane" evidence="7">
    <location>
        <begin position="13"/>
        <end position="133"/>
    </location>
</feature>
<feature type="transmembrane region" description="Helical" evidence="6">
    <location>
        <begin position="73"/>
        <end position="99"/>
    </location>
</feature>